<feature type="compositionally biased region" description="Basic and acidic residues" evidence="1">
    <location>
        <begin position="405"/>
        <end position="415"/>
    </location>
</feature>
<feature type="region of interest" description="Disordered" evidence="1">
    <location>
        <begin position="31"/>
        <end position="72"/>
    </location>
</feature>
<name>A0AAD2JMD6_9STRA</name>
<feature type="region of interest" description="Disordered" evidence="1">
    <location>
        <begin position="397"/>
        <end position="427"/>
    </location>
</feature>
<keyword evidence="3" id="KW-1185">Reference proteome</keyword>
<feature type="compositionally biased region" description="Low complexity" evidence="1">
    <location>
        <begin position="340"/>
        <end position="349"/>
    </location>
</feature>
<protein>
    <submittedName>
        <fullName evidence="2">Uncharacterized protein</fullName>
    </submittedName>
</protein>
<gene>
    <name evidence="2" type="ORF">CYCCA115_LOCUS19945</name>
</gene>
<feature type="region of interest" description="Disordered" evidence="1">
    <location>
        <begin position="192"/>
        <end position="227"/>
    </location>
</feature>
<dbReference type="EMBL" id="CAKOGP040002125">
    <property type="protein sequence ID" value="CAJ1962969.1"/>
    <property type="molecule type" value="Genomic_DNA"/>
</dbReference>
<proteinExistence type="predicted"/>
<evidence type="ECO:0000313" key="3">
    <source>
        <dbReference type="Proteomes" id="UP001295423"/>
    </source>
</evidence>
<feature type="region of interest" description="Disordered" evidence="1">
    <location>
        <begin position="340"/>
        <end position="360"/>
    </location>
</feature>
<organism evidence="2 3">
    <name type="scientific">Cylindrotheca closterium</name>
    <dbReference type="NCBI Taxonomy" id="2856"/>
    <lineage>
        <taxon>Eukaryota</taxon>
        <taxon>Sar</taxon>
        <taxon>Stramenopiles</taxon>
        <taxon>Ochrophyta</taxon>
        <taxon>Bacillariophyta</taxon>
        <taxon>Bacillariophyceae</taxon>
        <taxon>Bacillariophycidae</taxon>
        <taxon>Bacillariales</taxon>
        <taxon>Bacillariaceae</taxon>
        <taxon>Cylindrotheca</taxon>
    </lineage>
</organism>
<feature type="compositionally biased region" description="Polar residues" evidence="1">
    <location>
        <begin position="350"/>
        <end position="360"/>
    </location>
</feature>
<reference evidence="2" key="1">
    <citation type="submission" date="2023-08" db="EMBL/GenBank/DDBJ databases">
        <authorList>
            <person name="Audoor S."/>
            <person name="Bilcke G."/>
        </authorList>
    </citation>
    <scope>NUCLEOTIDE SEQUENCE</scope>
</reference>
<feature type="compositionally biased region" description="Polar residues" evidence="1">
    <location>
        <begin position="487"/>
        <end position="496"/>
    </location>
</feature>
<feature type="region of interest" description="Disordered" evidence="1">
    <location>
        <begin position="593"/>
        <end position="616"/>
    </location>
</feature>
<comment type="caution">
    <text evidence="2">The sequence shown here is derived from an EMBL/GenBank/DDBJ whole genome shotgun (WGS) entry which is preliminary data.</text>
</comment>
<sequence>MANARRRRKHDETKERQDIVVPALLSFYTKKQGRSVSKENVFPNRPSWESIENGNGKPPRSSNDNQGYHGMMIAESREDSSFAGSSFVSREVSLLDREAPPEAAPVKLSSSPEAGRQKVLAHNRSYFAKSRRRIANENTPARSKFALRPKSIVRKWNHYADMEEQGLAASPRHCTKLAKSRLHMELLAATSSLDSNDEDESSFAPSVTKEEKGGALPFIPKSGTNREVQNDNEEYNFAETKVGRLMNPAGKGTLPFVQELSCIDREVKGVDANEAPTEIPVNYNPALPVEPFDQQDDGFQHITETGFPATGLDDNDNDPMQERSDDDLATKLTICTTMESDSPSLSSISDNGTTDESSLSLSFQSLPTTDTKHQCARQHEIVNLSLAQILVQSYQPDPNNPGYWKKKEEGDETKTNDVSTQKSFLRKDTPLPNLNTFLAEVKARRNEIMVKTNQEEQTAPMVEDWYGVKRQSKHASRPKLPCPNVGGQHQTNHQGSPKNLFAELQAKHREIGGRPVHKTKQKRIVVACEPPPPSSGSANTLLSELKAKQQEIKYRSVHPTKETAIVNANRGTGFLPDLMTELKAKQQEIKCRPTSSPAKGVNPTVAGKRKAGSTPGLMSELKAKQRAIEDRFYSRLANFQSSWRNEVVVIPGKS</sequence>
<evidence type="ECO:0000313" key="2">
    <source>
        <dbReference type="EMBL" id="CAJ1962969.1"/>
    </source>
</evidence>
<feature type="region of interest" description="Disordered" evidence="1">
    <location>
        <begin position="98"/>
        <end position="122"/>
    </location>
</feature>
<dbReference type="AlphaFoldDB" id="A0AAD2JMD6"/>
<accession>A0AAD2JMD6</accession>
<dbReference type="Proteomes" id="UP001295423">
    <property type="component" value="Unassembled WGS sequence"/>
</dbReference>
<feature type="region of interest" description="Disordered" evidence="1">
    <location>
        <begin position="471"/>
        <end position="496"/>
    </location>
</feature>
<evidence type="ECO:0000256" key="1">
    <source>
        <dbReference type="SAM" id="MobiDB-lite"/>
    </source>
</evidence>